<dbReference type="InterPro" id="IPR018060">
    <property type="entry name" value="HTH_AraC"/>
</dbReference>
<gene>
    <name evidence="9" type="primary">txxe 2227-prsA3</name>
    <name evidence="9" type="ORF">TXXE_12470</name>
</gene>
<dbReference type="EMBL" id="CAJRAY010000061">
    <property type="protein sequence ID" value="CAG5088890.1"/>
    <property type="molecule type" value="Genomic_DNA"/>
</dbReference>
<feature type="domain" description="PpiC" evidence="8">
    <location>
        <begin position="148"/>
        <end position="269"/>
    </location>
</feature>
<proteinExistence type="predicted"/>
<comment type="caution">
    <text evidence="9">The sequence shown here is derived from an EMBL/GenBank/DDBJ whole genome shotgun (WGS) entry which is preliminary data.</text>
</comment>
<reference evidence="9 10" key="1">
    <citation type="submission" date="2021-04" db="EMBL/GenBank/DDBJ databases">
        <authorList>
            <person name="Rakotoarivonina H."/>
        </authorList>
    </citation>
    <scope>NUCLEOTIDE SEQUENCE [LARGE SCALE GENOMIC DNA]</scope>
    <source>
        <strain evidence="9 10">XE</strain>
    </source>
</reference>
<dbReference type="InterPro" id="IPR027304">
    <property type="entry name" value="Trigger_fact/SurA_dom_sf"/>
</dbReference>
<dbReference type="Pfam" id="PF13145">
    <property type="entry name" value="Rotamase_2"/>
    <property type="match status" value="1"/>
</dbReference>
<keyword evidence="10" id="KW-1185">Reference proteome</keyword>
<dbReference type="PROSITE" id="PS01124">
    <property type="entry name" value="HTH_ARAC_FAMILY_2"/>
    <property type="match status" value="1"/>
</dbReference>
<dbReference type="GO" id="GO:0003755">
    <property type="term" value="F:peptidyl-prolyl cis-trans isomerase activity"/>
    <property type="evidence" value="ECO:0007669"/>
    <property type="project" value="UniProtKB-EC"/>
</dbReference>
<evidence type="ECO:0000259" key="7">
    <source>
        <dbReference type="PROSITE" id="PS01124"/>
    </source>
</evidence>
<evidence type="ECO:0000313" key="10">
    <source>
        <dbReference type="Proteomes" id="UP000681526"/>
    </source>
</evidence>
<dbReference type="InterPro" id="IPR000297">
    <property type="entry name" value="PPIase_PpiC"/>
</dbReference>
<dbReference type="SUPFAM" id="SSF109998">
    <property type="entry name" value="Triger factor/SurA peptide-binding domain-like"/>
    <property type="match status" value="1"/>
</dbReference>
<evidence type="ECO:0000256" key="6">
    <source>
        <dbReference type="PROSITE-ProRule" id="PRU00278"/>
    </source>
</evidence>
<dbReference type="Proteomes" id="UP000681526">
    <property type="component" value="Unassembled WGS sequence"/>
</dbReference>
<dbReference type="PANTHER" id="PTHR47245">
    <property type="entry name" value="PEPTIDYLPROLYL ISOMERASE"/>
    <property type="match status" value="1"/>
</dbReference>
<organism evidence="9 10">
    <name type="scientific">Thermobacillus xylanilyticus</name>
    <dbReference type="NCBI Taxonomy" id="76633"/>
    <lineage>
        <taxon>Bacteria</taxon>
        <taxon>Bacillati</taxon>
        <taxon>Bacillota</taxon>
        <taxon>Bacilli</taxon>
        <taxon>Bacillales</taxon>
        <taxon>Paenibacillaceae</taxon>
        <taxon>Thermobacillus</taxon>
    </lineage>
</organism>
<dbReference type="RefSeq" id="WP_213484881.1">
    <property type="nucleotide sequence ID" value="NZ_CAJRAY010000061.1"/>
</dbReference>
<evidence type="ECO:0000256" key="3">
    <source>
        <dbReference type="ARBA" id="ARBA00022729"/>
    </source>
</evidence>
<dbReference type="Gene3D" id="1.10.3120.10">
    <property type="entry name" value="Trigger factor, C-terminal domain"/>
    <property type="match status" value="1"/>
</dbReference>
<dbReference type="InterPro" id="IPR046357">
    <property type="entry name" value="PPIase_dom_sf"/>
</dbReference>
<evidence type="ECO:0000256" key="1">
    <source>
        <dbReference type="ARBA" id="ARBA00000971"/>
    </source>
</evidence>
<dbReference type="Pfam" id="PF05698">
    <property type="entry name" value="Trigger_C"/>
    <property type="match status" value="1"/>
</dbReference>
<dbReference type="EC" id="5.2.1.8" evidence="2"/>
<feature type="domain" description="HTH araC/xylS-type" evidence="7">
    <location>
        <begin position="116"/>
        <end position="141"/>
    </location>
</feature>
<keyword evidence="4 6" id="KW-0697">Rotamase</keyword>
<evidence type="ECO:0000313" key="9">
    <source>
        <dbReference type="EMBL" id="CAG5088890.1"/>
    </source>
</evidence>
<evidence type="ECO:0000256" key="2">
    <source>
        <dbReference type="ARBA" id="ARBA00013194"/>
    </source>
</evidence>
<comment type="catalytic activity">
    <reaction evidence="1">
        <text>[protein]-peptidylproline (omega=180) = [protein]-peptidylproline (omega=0)</text>
        <dbReference type="Rhea" id="RHEA:16237"/>
        <dbReference type="Rhea" id="RHEA-COMP:10747"/>
        <dbReference type="Rhea" id="RHEA-COMP:10748"/>
        <dbReference type="ChEBI" id="CHEBI:83833"/>
        <dbReference type="ChEBI" id="CHEBI:83834"/>
        <dbReference type="EC" id="5.2.1.8"/>
    </reaction>
</comment>
<dbReference type="PROSITE" id="PS50198">
    <property type="entry name" value="PPIC_PPIASE_2"/>
    <property type="match status" value="1"/>
</dbReference>
<dbReference type="InterPro" id="IPR050245">
    <property type="entry name" value="PrsA_foldase"/>
</dbReference>
<name>A0ABM8V5Q6_THEXY</name>
<keyword evidence="5 6" id="KW-0413">Isomerase</keyword>
<dbReference type="SUPFAM" id="SSF54534">
    <property type="entry name" value="FKBP-like"/>
    <property type="match status" value="1"/>
</dbReference>
<accession>A0ABM8V5Q6</accession>
<evidence type="ECO:0000256" key="5">
    <source>
        <dbReference type="ARBA" id="ARBA00023235"/>
    </source>
</evidence>
<protein>
    <recommendedName>
        <fullName evidence="2">peptidylprolyl isomerase</fullName>
        <ecNumber evidence="2">5.2.1.8</ecNumber>
    </recommendedName>
</protein>
<keyword evidence="3" id="KW-0732">Signal</keyword>
<dbReference type="InterPro" id="IPR037041">
    <property type="entry name" value="Trigger_fac_C_sf"/>
</dbReference>
<dbReference type="PANTHER" id="PTHR47245:SF1">
    <property type="entry name" value="FOLDASE PROTEIN PRSA"/>
    <property type="match status" value="1"/>
</dbReference>
<dbReference type="Gene3D" id="3.10.50.40">
    <property type="match status" value="1"/>
</dbReference>
<evidence type="ECO:0000256" key="4">
    <source>
        <dbReference type="ARBA" id="ARBA00023110"/>
    </source>
</evidence>
<dbReference type="InterPro" id="IPR008880">
    <property type="entry name" value="Trigger_fac_C"/>
</dbReference>
<evidence type="ECO:0000259" key="8">
    <source>
        <dbReference type="PROSITE" id="PS50198"/>
    </source>
</evidence>
<sequence length="331" mass="37009">MRKNQILKAVIVLQTVCLIALAALVLVKWPSARGDDLQIGPAGGHTAGDRAGRPVAEIGGRTITADELAEQLMREHGSSVLRRMLVREAIRLEAEANGISVSERELEEELDEMMSGYGDEEAFYEAMREQLGMSPEEVRADAEERLLLEKIAVRPILITDEEVEAYIRDHPELLEPKTRFTFSWIVTEEQDEAEAVLDRLKKGESFEEQARIYSIDDYTAEYGGFYGTVEADDPFLDAEVMELAASLSPGELGGPVETADGWAVIRLEDREVEERPDERRLREQVRMQLGLAAAPSLKEVEEALLGKYGARILDDELADRGSAEFRHETGY</sequence>